<gene>
    <name evidence="4" type="ORF">ZIOFF_001208</name>
</gene>
<accession>A0A8J5LRW2</accession>
<reference evidence="4 5" key="1">
    <citation type="submission" date="2020-08" db="EMBL/GenBank/DDBJ databases">
        <title>Plant Genome Project.</title>
        <authorList>
            <person name="Zhang R.-G."/>
        </authorList>
    </citation>
    <scope>NUCLEOTIDE SEQUENCE [LARGE SCALE GENOMIC DNA]</scope>
    <source>
        <tissue evidence="4">Rhizome</tissue>
    </source>
</reference>
<name>A0A8J5LRW2_ZINOF</name>
<keyword evidence="1" id="KW-0805">Transcription regulation</keyword>
<sequence>METNWRTDVSPIIPPFTSTTIFPTSVSHIQMPSLSLQMIINILQSGGYCHSHHFTSIYADPPLVAIGTPEAADLILQMALNWRKSTPRNDGQRARWEVVDTNKSCPVKEAAAFSDVLLKQTNLYFLPFHFNLHSLLLLLQFWCSSIARLDMLSSLKSSASSSSHEEQDHHHRHHPAARQLLISCADLVGRGDLPAAQRAVGLLLGTASPFGDAADRLAHQFALALSIRADGRLRRSSAPEAVQSAYLAFNQITPFLRFAHLTANQAILEAVEGSPCVHILDFDTSHGLQWPPLLQAIAERADHENPPPAIRITGTGTCLDVLRLTGRRLQTFADSLNLRFEFHPLLLPPDSAVPADLNLNSHLRPGETLAVNCVLFLHKLLKDEDDDRGELRAFMAAVRGANPAVVAVAEREASHGSPVFLQRFAEAMDYYAAVFEALEATLPPTSRERVAVEQVWLGQEINGVVVGTVRHEAFARWEAAMRAAGFRNRPLSPFALSQARLLLRLHYPSEGYQLQAARDAAFLGWQNKALFSVSSWH</sequence>
<dbReference type="Proteomes" id="UP000734854">
    <property type="component" value="Unassembled WGS sequence"/>
</dbReference>
<feature type="region of interest" description="SAW" evidence="3">
    <location>
        <begin position="466"/>
        <end position="537"/>
    </location>
</feature>
<proteinExistence type="inferred from homology"/>
<keyword evidence="5" id="KW-1185">Reference proteome</keyword>
<organism evidence="4 5">
    <name type="scientific">Zingiber officinale</name>
    <name type="common">Ginger</name>
    <name type="synonym">Amomum zingiber</name>
    <dbReference type="NCBI Taxonomy" id="94328"/>
    <lineage>
        <taxon>Eukaryota</taxon>
        <taxon>Viridiplantae</taxon>
        <taxon>Streptophyta</taxon>
        <taxon>Embryophyta</taxon>
        <taxon>Tracheophyta</taxon>
        <taxon>Spermatophyta</taxon>
        <taxon>Magnoliopsida</taxon>
        <taxon>Liliopsida</taxon>
        <taxon>Zingiberales</taxon>
        <taxon>Zingiberaceae</taxon>
        <taxon>Zingiber</taxon>
    </lineage>
</organism>
<dbReference type="AlphaFoldDB" id="A0A8J5LRW2"/>
<evidence type="ECO:0000313" key="5">
    <source>
        <dbReference type="Proteomes" id="UP000734854"/>
    </source>
</evidence>
<feature type="region of interest" description="Leucine repeat II (LRII)" evidence="3">
    <location>
        <begin position="324"/>
        <end position="356"/>
    </location>
</feature>
<feature type="short sequence motif" description="VHIID" evidence="3">
    <location>
        <begin position="277"/>
        <end position="281"/>
    </location>
</feature>
<dbReference type="PROSITE" id="PS50985">
    <property type="entry name" value="GRAS"/>
    <property type="match status" value="1"/>
</dbReference>
<evidence type="ECO:0000256" key="1">
    <source>
        <dbReference type="ARBA" id="ARBA00023015"/>
    </source>
</evidence>
<keyword evidence="2" id="KW-0804">Transcription</keyword>
<protein>
    <submittedName>
        <fullName evidence="4">Uncharacterized protein</fullName>
    </submittedName>
</protein>
<evidence type="ECO:0000256" key="3">
    <source>
        <dbReference type="PROSITE-ProRule" id="PRU01191"/>
    </source>
</evidence>
<dbReference type="InterPro" id="IPR005202">
    <property type="entry name" value="TF_GRAS"/>
</dbReference>
<comment type="similarity">
    <text evidence="3">Belongs to the GRAS family.</text>
</comment>
<dbReference type="Pfam" id="PF03514">
    <property type="entry name" value="GRAS"/>
    <property type="match status" value="1"/>
</dbReference>
<dbReference type="PANTHER" id="PTHR31636">
    <property type="entry name" value="OSJNBA0084A10.13 PROTEIN-RELATED"/>
    <property type="match status" value="1"/>
</dbReference>
<dbReference type="EMBL" id="JACMSC010000001">
    <property type="protein sequence ID" value="KAG6536159.1"/>
    <property type="molecule type" value="Genomic_DNA"/>
</dbReference>
<evidence type="ECO:0000313" key="4">
    <source>
        <dbReference type="EMBL" id="KAG6536159.1"/>
    </source>
</evidence>
<evidence type="ECO:0000256" key="2">
    <source>
        <dbReference type="ARBA" id="ARBA00023163"/>
    </source>
</evidence>
<feature type="short sequence motif" description="LXXLL motif" evidence="3">
    <location>
        <begin position="377"/>
        <end position="381"/>
    </location>
</feature>
<comment type="caution">
    <text evidence="4">The sequence shown here is derived from an EMBL/GenBank/DDBJ whole genome shotgun (WGS) entry which is preliminary data.</text>
</comment>
<comment type="caution">
    <text evidence="3">Lacks conserved residue(s) required for the propagation of feature annotation.</text>
</comment>